<dbReference type="Proteomes" id="UP000037069">
    <property type="component" value="Unassembled WGS sequence"/>
</dbReference>
<dbReference type="AlphaFoldDB" id="A0A0L0CFR5"/>
<dbReference type="EMBL" id="JRES01000452">
    <property type="protein sequence ID" value="KNC31085.1"/>
    <property type="molecule type" value="Genomic_DNA"/>
</dbReference>
<organism evidence="1 2">
    <name type="scientific">Lucilia cuprina</name>
    <name type="common">Green bottle fly</name>
    <name type="synonym">Australian sheep blowfly</name>
    <dbReference type="NCBI Taxonomy" id="7375"/>
    <lineage>
        <taxon>Eukaryota</taxon>
        <taxon>Metazoa</taxon>
        <taxon>Ecdysozoa</taxon>
        <taxon>Arthropoda</taxon>
        <taxon>Hexapoda</taxon>
        <taxon>Insecta</taxon>
        <taxon>Pterygota</taxon>
        <taxon>Neoptera</taxon>
        <taxon>Endopterygota</taxon>
        <taxon>Diptera</taxon>
        <taxon>Brachycera</taxon>
        <taxon>Muscomorpha</taxon>
        <taxon>Oestroidea</taxon>
        <taxon>Calliphoridae</taxon>
        <taxon>Luciliinae</taxon>
        <taxon>Lucilia</taxon>
    </lineage>
</organism>
<reference evidence="1 2" key="1">
    <citation type="journal article" date="2015" name="Nat. Commun.">
        <title>Lucilia cuprina genome unlocks parasitic fly biology to underpin future interventions.</title>
        <authorList>
            <person name="Anstead C.A."/>
            <person name="Korhonen P.K."/>
            <person name="Young N.D."/>
            <person name="Hall R.S."/>
            <person name="Jex A.R."/>
            <person name="Murali S.C."/>
            <person name="Hughes D.S."/>
            <person name="Lee S.F."/>
            <person name="Perry T."/>
            <person name="Stroehlein A.J."/>
            <person name="Ansell B.R."/>
            <person name="Breugelmans B."/>
            <person name="Hofmann A."/>
            <person name="Qu J."/>
            <person name="Dugan S."/>
            <person name="Lee S.L."/>
            <person name="Chao H."/>
            <person name="Dinh H."/>
            <person name="Han Y."/>
            <person name="Doddapaneni H.V."/>
            <person name="Worley K.C."/>
            <person name="Muzny D.M."/>
            <person name="Ioannidis P."/>
            <person name="Waterhouse R.M."/>
            <person name="Zdobnov E.M."/>
            <person name="James P.J."/>
            <person name="Bagnall N.H."/>
            <person name="Kotze A.C."/>
            <person name="Gibbs R.A."/>
            <person name="Richards S."/>
            <person name="Batterham P."/>
            <person name="Gasser R.B."/>
        </authorList>
    </citation>
    <scope>NUCLEOTIDE SEQUENCE [LARGE SCALE GENOMIC DNA]</scope>
    <source>
        <strain evidence="1 2">LS</strain>
        <tissue evidence="1">Full body</tissue>
    </source>
</reference>
<accession>A0A0L0CFR5</accession>
<evidence type="ECO:0000313" key="2">
    <source>
        <dbReference type="Proteomes" id="UP000037069"/>
    </source>
</evidence>
<protein>
    <submittedName>
        <fullName evidence="1">Uncharacterized protein</fullName>
    </submittedName>
</protein>
<proteinExistence type="predicted"/>
<sequence>MSSNHIGWAGNGSTLRYAIPLLLTAGALCCWFSPLHPSLANLNTLDSSMVPILTASLVRTFRQHEEFHHSEPPASDHSTFRPHRSVITEDANLPVEILLT</sequence>
<name>A0A0L0CFR5_LUCCU</name>
<evidence type="ECO:0000313" key="1">
    <source>
        <dbReference type="EMBL" id="KNC31085.1"/>
    </source>
</evidence>
<keyword evidence="2" id="KW-1185">Reference proteome</keyword>
<gene>
    <name evidence="1" type="ORF">FF38_02632</name>
</gene>
<comment type="caution">
    <text evidence="1">The sequence shown here is derived from an EMBL/GenBank/DDBJ whole genome shotgun (WGS) entry which is preliminary data.</text>
</comment>